<feature type="compositionally biased region" description="Basic and acidic residues" evidence="2">
    <location>
        <begin position="188"/>
        <end position="200"/>
    </location>
</feature>
<evidence type="ECO:0000313" key="3">
    <source>
        <dbReference type="EMBL" id="KZT73362.1"/>
    </source>
</evidence>
<proteinExistence type="predicted"/>
<dbReference type="STRING" id="1314783.A0A165TFL2"/>
<evidence type="ECO:0000256" key="1">
    <source>
        <dbReference type="SAM" id="Coils"/>
    </source>
</evidence>
<keyword evidence="4" id="KW-1185">Reference proteome</keyword>
<name>A0A165TFL2_9APHY</name>
<dbReference type="OrthoDB" id="2431475at2759"/>
<sequence length="519" mass="59831">MSSLSSVVSNLVRAQMGTSLAPTVTDEDLDRHVAELILKEAKQKAEKYGQDGIKAYLRSNDNDSNAPKANKRFLSSIIKSTDDHNKTILRAQAQAAEEIRLEREEQERRERRARAEEAVAAERMRRLMGQGGRTEWASNWDRGGSRDRKRRERSWEKPASYEDTERERKRERRSDRYERERRHRHRPRSGERRSQREDSHKPRRSRSRDRYDEVNEDEYERRRRRHHKERSRSRPNARSEDASDDRDHDKRSRRHRDETGSLHKDRLASPSERTNVRPHTPDDDRPSRSRRHSPSTARSDDSPRPRSLQSHDSTEEAGETLSREEELRLELKRKGKARATDNSADCQTRRSSPSRQSSVARDTKSRTHNAGSTRPGSASSHTLRSSASPARTSPGPPSPPTFSPPPLPPLPSKMDKYFESSYDPRLDVAPLAAPNVPKTGLIDDADFAGWDAMLEVIRQRREYKAEKKVLERWGIGKDKDKAKKGVEAALWSEGGSSIMDIQYKKKGSVREWDLGKEGF</sequence>
<gene>
    <name evidence="3" type="ORF">DAEQUDRAFT_748928</name>
</gene>
<dbReference type="EMBL" id="KV429037">
    <property type="protein sequence ID" value="KZT73362.1"/>
    <property type="molecule type" value="Genomic_DNA"/>
</dbReference>
<feature type="compositionally biased region" description="Basic and acidic residues" evidence="2">
    <location>
        <begin position="153"/>
        <end position="180"/>
    </location>
</feature>
<dbReference type="Proteomes" id="UP000076727">
    <property type="component" value="Unassembled WGS sequence"/>
</dbReference>
<dbReference type="AlphaFoldDB" id="A0A165TFL2"/>
<evidence type="ECO:0000256" key="2">
    <source>
        <dbReference type="SAM" id="MobiDB-lite"/>
    </source>
</evidence>
<evidence type="ECO:0000313" key="4">
    <source>
        <dbReference type="Proteomes" id="UP000076727"/>
    </source>
</evidence>
<feature type="coiled-coil region" evidence="1">
    <location>
        <begin position="89"/>
        <end position="121"/>
    </location>
</feature>
<accession>A0A165TFL2</accession>
<feature type="compositionally biased region" description="Basic and acidic residues" evidence="2">
    <location>
        <begin position="321"/>
        <end position="332"/>
    </location>
</feature>
<feature type="compositionally biased region" description="Pro residues" evidence="2">
    <location>
        <begin position="394"/>
        <end position="411"/>
    </location>
</feature>
<feature type="compositionally biased region" description="Basic and acidic residues" evidence="2">
    <location>
        <begin position="237"/>
        <end position="267"/>
    </location>
</feature>
<dbReference type="PANTHER" id="PTHR40132">
    <property type="entry name" value="PRE-MRNA-SPLICING FACTOR 38B"/>
    <property type="match status" value="1"/>
</dbReference>
<protein>
    <submittedName>
        <fullName evidence="3">Uncharacterized protein</fullName>
    </submittedName>
</protein>
<feature type="compositionally biased region" description="Low complexity" evidence="2">
    <location>
        <begin position="377"/>
        <end position="393"/>
    </location>
</feature>
<feature type="region of interest" description="Disordered" evidence="2">
    <location>
        <begin position="123"/>
        <end position="418"/>
    </location>
</feature>
<dbReference type="PANTHER" id="PTHR40132:SF1">
    <property type="entry name" value="PRE-MRNA-SPLICING FACTOR 38B"/>
    <property type="match status" value="1"/>
</dbReference>
<organism evidence="3 4">
    <name type="scientific">Daedalea quercina L-15889</name>
    <dbReference type="NCBI Taxonomy" id="1314783"/>
    <lineage>
        <taxon>Eukaryota</taxon>
        <taxon>Fungi</taxon>
        <taxon>Dikarya</taxon>
        <taxon>Basidiomycota</taxon>
        <taxon>Agaricomycotina</taxon>
        <taxon>Agaricomycetes</taxon>
        <taxon>Polyporales</taxon>
        <taxon>Fomitopsis</taxon>
    </lineage>
</organism>
<feature type="compositionally biased region" description="Basic residues" evidence="2">
    <location>
        <begin position="222"/>
        <end position="235"/>
    </location>
</feature>
<keyword evidence="1" id="KW-0175">Coiled coil</keyword>
<reference evidence="3 4" key="1">
    <citation type="journal article" date="2016" name="Mol. Biol. Evol.">
        <title>Comparative Genomics of Early-Diverging Mushroom-Forming Fungi Provides Insights into the Origins of Lignocellulose Decay Capabilities.</title>
        <authorList>
            <person name="Nagy L.G."/>
            <person name="Riley R."/>
            <person name="Tritt A."/>
            <person name="Adam C."/>
            <person name="Daum C."/>
            <person name="Floudas D."/>
            <person name="Sun H."/>
            <person name="Yadav J.S."/>
            <person name="Pangilinan J."/>
            <person name="Larsson K.H."/>
            <person name="Matsuura K."/>
            <person name="Barry K."/>
            <person name="Labutti K."/>
            <person name="Kuo R."/>
            <person name="Ohm R.A."/>
            <person name="Bhattacharya S.S."/>
            <person name="Shirouzu T."/>
            <person name="Yoshinaga Y."/>
            <person name="Martin F.M."/>
            <person name="Grigoriev I.V."/>
            <person name="Hibbett D.S."/>
        </authorList>
    </citation>
    <scope>NUCLEOTIDE SEQUENCE [LARGE SCALE GENOMIC DNA]</scope>
    <source>
        <strain evidence="3 4">L-15889</strain>
    </source>
</reference>
<feature type="compositionally biased region" description="Low complexity" evidence="2">
    <location>
        <begin position="349"/>
        <end position="358"/>
    </location>
</feature>